<accession>D3RWH6</accession>
<protein>
    <recommendedName>
        <fullName evidence="4">Lipoprotein</fullName>
    </recommendedName>
</protein>
<dbReference type="OrthoDB" id="5763676at2"/>
<sequence length="160" mass="17987">MRLFKLALIALAFMHGSAMAKCLPDPSFSDECRYPQGDAWCAEHDTNSPYAYSDQCLEKRSGNVAKAVIPQRFYGHWEQSVDACKNGSEIYVSIETTSFSTAAQYCELKKILTSSESYISGVFSCNVEDTGEYNENYTLQIKNGTLVVNDDDKNVFFYCK</sequence>
<feature type="chain" id="PRO_5003050238" description="Lipoprotein" evidence="1">
    <location>
        <begin position="21"/>
        <end position="160"/>
    </location>
</feature>
<evidence type="ECO:0008006" key="4">
    <source>
        <dbReference type="Google" id="ProtNLM"/>
    </source>
</evidence>
<dbReference type="RefSeq" id="WP_012979613.1">
    <property type="nucleotide sequence ID" value="NC_013862.1"/>
</dbReference>
<keyword evidence="3" id="KW-1185">Reference proteome</keyword>
<name>D3RWH6_ALLVD</name>
<dbReference type="KEGG" id="alv:Alvin_3298"/>
<proteinExistence type="predicted"/>
<geneLocation type="plasmid" evidence="2 3">
    <name>pALVIN02</name>
</geneLocation>
<dbReference type="HOGENOM" id="CLU_1648568_0_0_6"/>
<keyword evidence="1" id="KW-0732">Signal</keyword>
<keyword evidence="2" id="KW-0614">Plasmid</keyword>
<evidence type="ECO:0000256" key="1">
    <source>
        <dbReference type="SAM" id="SignalP"/>
    </source>
</evidence>
<feature type="signal peptide" evidence="1">
    <location>
        <begin position="1"/>
        <end position="20"/>
    </location>
</feature>
<dbReference type="Proteomes" id="UP000001441">
    <property type="component" value="Plasmid pALVIN02"/>
</dbReference>
<organism evidence="2 3">
    <name type="scientific">Allochromatium vinosum (strain ATCC 17899 / DSM 180 / NBRC 103801 / NCIMB 10441 / D)</name>
    <name type="common">Chromatium vinosum</name>
    <dbReference type="NCBI Taxonomy" id="572477"/>
    <lineage>
        <taxon>Bacteria</taxon>
        <taxon>Pseudomonadati</taxon>
        <taxon>Pseudomonadota</taxon>
        <taxon>Gammaproteobacteria</taxon>
        <taxon>Chromatiales</taxon>
        <taxon>Chromatiaceae</taxon>
        <taxon>Allochromatium</taxon>
    </lineage>
</organism>
<reference evidence="2 3" key="1">
    <citation type="journal article" date="2011" name="Stand. Genomic Sci.">
        <title>Complete genome sequence of Allochromatium vinosum DSM 180(T).</title>
        <authorList>
            <person name="Weissgerber T."/>
            <person name="Zigann R."/>
            <person name="Bruce D."/>
            <person name="Chang Y.J."/>
            <person name="Detter J.C."/>
            <person name="Han C."/>
            <person name="Hauser L."/>
            <person name="Jeffries C.D."/>
            <person name="Land M."/>
            <person name="Munk A.C."/>
            <person name="Tapia R."/>
            <person name="Dahl C."/>
        </authorList>
    </citation>
    <scope>NUCLEOTIDE SEQUENCE [LARGE SCALE GENOMIC DNA]</scope>
    <source>
        <strain evidence="3">ATCC 17899 / DSM 180 / NBRC 103801 / NCIMB 10441 / D</strain>
        <plasmid evidence="3">Plasmid pALVIN02</plasmid>
    </source>
</reference>
<evidence type="ECO:0000313" key="3">
    <source>
        <dbReference type="Proteomes" id="UP000001441"/>
    </source>
</evidence>
<dbReference type="EMBL" id="CP001898">
    <property type="protein sequence ID" value="ADC64188.1"/>
    <property type="molecule type" value="Genomic_DNA"/>
</dbReference>
<evidence type="ECO:0000313" key="2">
    <source>
        <dbReference type="EMBL" id="ADC64188.1"/>
    </source>
</evidence>
<dbReference type="AlphaFoldDB" id="D3RWH6"/>
<gene>
    <name evidence="2" type="ordered locus">Alvin_3298</name>
</gene>